<evidence type="ECO:0000313" key="3">
    <source>
        <dbReference type="Proteomes" id="UP000294854"/>
    </source>
</evidence>
<name>A0A4R5NNT2_9LACO</name>
<evidence type="ECO:0000256" key="1">
    <source>
        <dbReference type="ARBA" id="ARBA00010646"/>
    </source>
</evidence>
<gene>
    <name evidence="2" type="ORF">C5L31_001412</name>
</gene>
<dbReference type="EMBL" id="PUFO01000044">
    <property type="protein sequence ID" value="TDG78226.1"/>
    <property type="molecule type" value="Genomic_DNA"/>
</dbReference>
<evidence type="ECO:0000313" key="2">
    <source>
        <dbReference type="EMBL" id="TDG78226.1"/>
    </source>
</evidence>
<dbReference type="PANTHER" id="PTHR34135:SF1">
    <property type="entry name" value="GLYCOSYL HYDROLASE FAMILY 25"/>
    <property type="match status" value="1"/>
</dbReference>
<dbReference type="Pfam" id="PF01183">
    <property type="entry name" value="Glyco_hydro_25"/>
    <property type="match status" value="1"/>
</dbReference>
<dbReference type="GO" id="GO:0016998">
    <property type="term" value="P:cell wall macromolecule catabolic process"/>
    <property type="evidence" value="ECO:0007669"/>
    <property type="project" value="InterPro"/>
</dbReference>
<dbReference type="Gene3D" id="3.20.20.80">
    <property type="entry name" value="Glycosidases"/>
    <property type="match status" value="1"/>
</dbReference>
<evidence type="ECO:0008006" key="4">
    <source>
        <dbReference type="Google" id="ProtNLM"/>
    </source>
</evidence>
<comment type="caution">
    <text evidence="2">The sequence shown here is derived from an EMBL/GenBank/DDBJ whole genome shotgun (WGS) entry which is preliminary data.</text>
</comment>
<dbReference type="Proteomes" id="UP000294854">
    <property type="component" value="Unassembled WGS sequence"/>
</dbReference>
<dbReference type="STRING" id="1122149.FD44_GL000054"/>
<reference evidence="2 3" key="1">
    <citation type="journal article" date="2019" name="Appl. Microbiol. Biotechnol.">
        <title>Uncovering carbohydrate metabolism through a genotype-phenotype association study of 56 lactic acid bacteria genomes.</title>
        <authorList>
            <person name="Buron-Moles G."/>
            <person name="Chailyan A."/>
            <person name="Dolejs I."/>
            <person name="Forster J."/>
            <person name="Miks M.H."/>
        </authorList>
    </citation>
    <scope>NUCLEOTIDE SEQUENCE [LARGE SCALE GENOMIC DNA]</scope>
    <source>
        <strain evidence="2 3">ATCC 49373</strain>
    </source>
</reference>
<dbReference type="GO" id="GO:0016052">
    <property type="term" value="P:carbohydrate catabolic process"/>
    <property type="evidence" value="ECO:0007669"/>
    <property type="project" value="TreeGrafter"/>
</dbReference>
<organism evidence="2 3">
    <name type="scientific">Secundilactobacillus malefermentans</name>
    <dbReference type="NCBI Taxonomy" id="176292"/>
    <lineage>
        <taxon>Bacteria</taxon>
        <taxon>Bacillati</taxon>
        <taxon>Bacillota</taxon>
        <taxon>Bacilli</taxon>
        <taxon>Lactobacillales</taxon>
        <taxon>Lactobacillaceae</taxon>
        <taxon>Secundilactobacillus</taxon>
    </lineage>
</organism>
<dbReference type="AlphaFoldDB" id="A0A4R5NNT2"/>
<dbReference type="PROSITE" id="PS51904">
    <property type="entry name" value="GLYCOSYL_HYDROL_F25_2"/>
    <property type="match status" value="1"/>
</dbReference>
<dbReference type="InterPro" id="IPR017853">
    <property type="entry name" value="GH"/>
</dbReference>
<keyword evidence="3" id="KW-1185">Reference proteome</keyword>
<protein>
    <recommendedName>
        <fullName evidence="4">Lysozyme domain-containing protein</fullName>
    </recommendedName>
</protein>
<dbReference type="PANTHER" id="PTHR34135">
    <property type="entry name" value="LYSOZYME"/>
    <property type="match status" value="1"/>
</dbReference>
<dbReference type="InterPro" id="IPR002053">
    <property type="entry name" value="Glyco_hydro_25"/>
</dbReference>
<proteinExistence type="inferred from homology"/>
<dbReference type="GO" id="GO:0009253">
    <property type="term" value="P:peptidoglycan catabolic process"/>
    <property type="evidence" value="ECO:0007669"/>
    <property type="project" value="InterPro"/>
</dbReference>
<dbReference type="SUPFAM" id="SSF51445">
    <property type="entry name" value="(Trans)glycosidases"/>
    <property type="match status" value="1"/>
</dbReference>
<dbReference type="OrthoDB" id="5056238at2"/>
<dbReference type="GO" id="GO:0003796">
    <property type="term" value="F:lysozyme activity"/>
    <property type="evidence" value="ECO:0007669"/>
    <property type="project" value="InterPro"/>
</dbReference>
<accession>A0A4R5NNT2</accession>
<comment type="similarity">
    <text evidence="1">Belongs to the glycosyl hydrolase 25 family.</text>
</comment>
<sequence>MISSVKIAGEKRILWRLFIIIALCFSFIQLKSVVAEASVGTSIPDLSEWQGKLTATEVQNLKKTVPFIILRVQYGSDYKDVDFANNAALCEKYGLKYGVYSFSQYLSTADAKTEAKDLYSRAPDAAFYVNDYEDQTVTSGTTNSATSAWYTALRAKVPHKRILFYSYASFTNSYAATAMKKYDGYWLAAYTSSQPTVAHDLWQYTDDWYASALSQDVDASVKHSQNTSWFLSSRAISYNKIVTTAKKGYTIWKSLAFTSKNGTTVVGKNYTAKYYYDHYNGSTYYSLYGKNGKWVGYANKSAMSVMSATSYGHQATIEKLGYSLWNNFLWAKAKYSSTALIGKTYTIKYKYTCGNGRVYYSLYDGNTWMGYINANAVSVS</sequence>